<protein>
    <recommendedName>
        <fullName evidence="4">EF-hand domain-containing protein</fullName>
    </recommendedName>
</protein>
<name>A0A9P6G2U5_9FUNG</name>
<evidence type="ECO:0000259" key="4">
    <source>
        <dbReference type="PROSITE" id="PS50222"/>
    </source>
</evidence>
<evidence type="ECO:0000256" key="3">
    <source>
        <dbReference type="SAM" id="Phobius"/>
    </source>
</evidence>
<dbReference type="GO" id="GO:0006820">
    <property type="term" value="P:monoatomic anion transport"/>
    <property type="evidence" value="ECO:0007669"/>
    <property type="project" value="TreeGrafter"/>
</dbReference>
<evidence type="ECO:0000313" key="5">
    <source>
        <dbReference type="EMBL" id="KAF9586213.1"/>
    </source>
</evidence>
<dbReference type="OrthoDB" id="544685at2759"/>
<evidence type="ECO:0000256" key="2">
    <source>
        <dbReference type="ARBA" id="ARBA00008017"/>
    </source>
</evidence>
<reference evidence="5" key="1">
    <citation type="journal article" date="2020" name="Fungal Divers.">
        <title>Resolving the Mortierellaceae phylogeny through synthesis of multi-gene phylogenetics and phylogenomics.</title>
        <authorList>
            <person name="Vandepol N."/>
            <person name="Liber J."/>
            <person name="Desiro A."/>
            <person name="Na H."/>
            <person name="Kennedy M."/>
            <person name="Barry K."/>
            <person name="Grigoriev I.V."/>
            <person name="Miller A.N."/>
            <person name="O'Donnell K."/>
            <person name="Stajich J.E."/>
            <person name="Bonito G."/>
        </authorList>
    </citation>
    <scope>NUCLEOTIDE SEQUENCE</scope>
    <source>
        <strain evidence="5">KOD1015</strain>
    </source>
</reference>
<evidence type="ECO:0000256" key="1">
    <source>
        <dbReference type="ARBA" id="ARBA00004141"/>
    </source>
</evidence>
<keyword evidence="6" id="KW-1185">Reference proteome</keyword>
<organism evidence="5 6">
    <name type="scientific">Lunasporangiospora selenospora</name>
    <dbReference type="NCBI Taxonomy" id="979761"/>
    <lineage>
        <taxon>Eukaryota</taxon>
        <taxon>Fungi</taxon>
        <taxon>Fungi incertae sedis</taxon>
        <taxon>Mucoromycota</taxon>
        <taxon>Mortierellomycotina</taxon>
        <taxon>Mortierellomycetes</taxon>
        <taxon>Mortierellales</taxon>
        <taxon>Mortierellaceae</taxon>
        <taxon>Lunasporangiospora</taxon>
    </lineage>
</organism>
<feature type="transmembrane region" description="Helical" evidence="3">
    <location>
        <begin position="155"/>
        <end position="174"/>
    </location>
</feature>
<feature type="transmembrane region" description="Helical" evidence="3">
    <location>
        <begin position="104"/>
        <end position="122"/>
    </location>
</feature>
<dbReference type="GO" id="GO:0005509">
    <property type="term" value="F:calcium ion binding"/>
    <property type="evidence" value="ECO:0007669"/>
    <property type="project" value="InterPro"/>
</dbReference>
<comment type="similarity">
    <text evidence="2">Belongs to the MscS (TC 1.A.23) family.</text>
</comment>
<comment type="subcellular location">
    <subcellularLocation>
        <location evidence="1">Membrane</location>
        <topology evidence="1">Multi-pass membrane protein</topology>
    </subcellularLocation>
</comment>
<dbReference type="InterPro" id="IPR011992">
    <property type="entry name" value="EF-hand-dom_pair"/>
</dbReference>
<gene>
    <name evidence="5" type="ORF">BGW38_008526</name>
</gene>
<proteinExistence type="inferred from homology"/>
<dbReference type="InterPro" id="IPR016688">
    <property type="entry name" value="MscS-like_plants/fungi"/>
</dbReference>
<evidence type="ECO:0000313" key="6">
    <source>
        <dbReference type="Proteomes" id="UP000780801"/>
    </source>
</evidence>
<dbReference type="PROSITE" id="PS50222">
    <property type="entry name" value="EF_HAND_2"/>
    <property type="match status" value="1"/>
</dbReference>
<dbReference type="PANTHER" id="PTHR31618">
    <property type="entry name" value="MECHANOSENSITIVE ION CHANNEL PROTEIN 5"/>
    <property type="match status" value="1"/>
</dbReference>
<dbReference type="GO" id="GO:0005886">
    <property type="term" value="C:plasma membrane"/>
    <property type="evidence" value="ECO:0007669"/>
    <property type="project" value="TreeGrafter"/>
</dbReference>
<dbReference type="InterPro" id="IPR002048">
    <property type="entry name" value="EF_hand_dom"/>
</dbReference>
<dbReference type="EMBL" id="JAABOA010000059">
    <property type="protein sequence ID" value="KAF9586213.1"/>
    <property type="molecule type" value="Genomic_DNA"/>
</dbReference>
<keyword evidence="3" id="KW-0472">Membrane</keyword>
<dbReference type="Proteomes" id="UP000780801">
    <property type="component" value="Unassembled WGS sequence"/>
</dbReference>
<dbReference type="SUPFAM" id="SSF47473">
    <property type="entry name" value="EF-hand"/>
    <property type="match status" value="1"/>
</dbReference>
<comment type="caution">
    <text evidence="5">The sequence shown here is derived from an EMBL/GenBank/DDBJ whole genome shotgun (WGS) entry which is preliminary data.</text>
</comment>
<sequence length="318" mass="36488">MSRKRKVRLIDGLRNKPIENPYKKAKDLWKRICPPHRNHIERVDLEQPFKKELMDRVWKLFDPNDSGAVTRSMFKQAIVDIVSLRKSITSTHKTFENAMAKLDMIFNILFVFFVIVAFLIVFDLGVQQFAVGVSSMVLGCAFVTGTSAKNAFESMVFIFVIGAYLSVLTIHILTTELKRGDGMRILAPNYVLAGKNINNLNRSGKFIFLIMNTGRTIQRMKQKIQTYVEGEAVTDFLKIDVVLNATNNHTKDGTSKACLQILFRVFHRGRWVDSEFAARKLKAAYKEGEEKEEEEEEEEEVVVHPMVMAAVDQYQQDR</sequence>
<dbReference type="AlphaFoldDB" id="A0A9P6G2U5"/>
<keyword evidence="3" id="KW-0812">Transmembrane</keyword>
<keyword evidence="3" id="KW-1133">Transmembrane helix</keyword>
<accession>A0A9P6G2U5</accession>
<dbReference type="PANTHER" id="PTHR31618:SF1">
    <property type="entry name" value="EF-HAND DOMAIN-CONTAINING PROTEIN"/>
    <property type="match status" value="1"/>
</dbReference>
<feature type="domain" description="EF-hand" evidence="4">
    <location>
        <begin position="49"/>
        <end position="84"/>
    </location>
</feature>
<dbReference type="GO" id="GO:0008381">
    <property type="term" value="F:mechanosensitive monoatomic ion channel activity"/>
    <property type="evidence" value="ECO:0007669"/>
    <property type="project" value="TreeGrafter"/>
</dbReference>